<evidence type="ECO:0000256" key="3">
    <source>
        <dbReference type="ARBA" id="ARBA00022576"/>
    </source>
</evidence>
<dbReference type="AlphaFoldDB" id="A0A1W1DWG8"/>
<evidence type="ECO:0000256" key="1">
    <source>
        <dbReference type="ARBA" id="ARBA00001933"/>
    </source>
</evidence>
<dbReference type="InterPro" id="IPR005814">
    <property type="entry name" value="Aminotrans_3"/>
</dbReference>
<dbReference type="PANTHER" id="PTHR42684:SF17">
    <property type="entry name" value="ADENOSYLMETHIONINE-8-AMINO-7-OXONONANOATE AMINOTRANSFERASE"/>
    <property type="match status" value="1"/>
</dbReference>
<dbReference type="SUPFAM" id="SSF53383">
    <property type="entry name" value="PLP-dependent transferases"/>
    <property type="match status" value="1"/>
</dbReference>
<evidence type="ECO:0000313" key="10">
    <source>
        <dbReference type="EMBL" id="SFV86060.1"/>
    </source>
</evidence>
<dbReference type="InterPro" id="IPR015421">
    <property type="entry name" value="PyrdxlP-dep_Trfase_major"/>
</dbReference>
<dbReference type="EMBL" id="FPHU01000072">
    <property type="protein sequence ID" value="SFV80406.1"/>
    <property type="molecule type" value="Genomic_DNA"/>
</dbReference>
<proteinExistence type="inferred from homology"/>
<dbReference type="HAMAP" id="MF_00834">
    <property type="entry name" value="BioA"/>
    <property type="match status" value="1"/>
</dbReference>
<evidence type="ECO:0000313" key="8">
    <source>
        <dbReference type="EMBL" id="SFV80406.1"/>
    </source>
</evidence>
<dbReference type="EC" id="2.6.1.62" evidence="10"/>
<dbReference type="CDD" id="cd00610">
    <property type="entry name" value="OAT_like"/>
    <property type="match status" value="1"/>
</dbReference>
<keyword evidence="5" id="KW-0949">S-adenosyl-L-methionine</keyword>
<dbReference type="Gene3D" id="3.90.1150.10">
    <property type="entry name" value="Aspartate Aminotransferase, domain 1"/>
    <property type="match status" value="1"/>
</dbReference>
<organism evidence="10">
    <name type="scientific">hydrothermal vent metagenome</name>
    <dbReference type="NCBI Taxonomy" id="652676"/>
    <lineage>
        <taxon>unclassified sequences</taxon>
        <taxon>metagenomes</taxon>
        <taxon>ecological metagenomes</taxon>
    </lineage>
</organism>
<evidence type="ECO:0000313" key="9">
    <source>
        <dbReference type="EMBL" id="SFV80789.1"/>
    </source>
</evidence>
<gene>
    <name evidence="9" type="ORF">MNB_SUP05-12-1232</name>
    <name evidence="8" type="ORF">MNB_SUP05-13-362</name>
    <name evidence="10" type="ORF">MNB_SUP05-7-383</name>
</gene>
<dbReference type="NCBIfam" id="TIGR00508">
    <property type="entry name" value="bioA"/>
    <property type="match status" value="1"/>
</dbReference>
<dbReference type="FunFam" id="3.40.640.10:FF:000041">
    <property type="entry name" value="Adenosylmethionine-8-amino-7-oxononanoate aminotransferase"/>
    <property type="match status" value="1"/>
</dbReference>
<evidence type="ECO:0000256" key="5">
    <source>
        <dbReference type="ARBA" id="ARBA00022691"/>
    </source>
</evidence>
<evidence type="ECO:0000256" key="6">
    <source>
        <dbReference type="ARBA" id="ARBA00022756"/>
    </source>
</evidence>
<comment type="cofactor">
    <cofactor evidence="1">
        <name>pyridoxal 5'-phosphate</name>
        <dbReference type="ChEBI" id="CHEBI:597326"/>
    </cofactor>
</comment>
<dbReference type="Gene3D" id="3.40.640.10">
    <property type="entry name" value="Type I PLP-dependent aspartate aminotransferase-like (Major domain)"/>
    <property type="match status" value="1"/>
</dbReference>
<dbReference type="EMBL" id="FPHT01000129">
    <property type="protein sequence ID" value="SFV80789.1"/>
    <property type="molecule type" value="Genomic_DNA"/>
</dbReference>
<dbReference type="InterPro" id="IPR049704">
    <property type="entry name" value="Aminotrans_3_PPA_site"/>
</dbReference>
<reference evidence="10" key="1">
    <citation type="submission" date="2016-10" db="EMBL/GenBank/DDBJ databases">
        <authorList>
            <person name="de Groot N.N."/>
        </authorList>
    </citation>
    <scope>NUCLEOTIDE SEQUENCE</scope>
</reference>
<dbReference type="EMBL" id="FPHW01000250">
    <property type="protein sequence ID" value="SFV86060.1"/>
    <property type="molecule type" value="Genomic_DNA"/>
</dbReference>
<dbReference type="UniPathway" id="UPA00078"/>
<keyword evidence="4 10" id="KW-0808">Transferase</keyword>
<evidence type="ECO:0000256" key="2">
    <source>
        <dbReference type="ARBA" id="ARBA00004746"/>
    </source>
</evidence>
<protein>
    <submittedName>
        <fullName evidence="10">Adenosylmethionine-8-amino-7-oxononanoate aminotransferase</fullName>
        <ecNumber evidence="10">2.6.1.62</ecNumber>
    </submittedName>
</protein>
<dbReference type="GO" id="GO:0009102">
    <property type="term" value="P:biotin biosynthetic process"/>
    <property type="evidence" value="ECO:0007669"/>
    <property type="project" value="UniProtKB-UniPathway"/>
</dbReference>
<dbReference type="PANTHER" id="PTHR42684">
    <property type="entry name" value="ADENOSYLMETHIONINE-8-AMINO-7-OXONONANOATE AMINOTRANSFERASE"/>
    <property type="match status" value="1"/>
</dbReference>
<name>A0A1W1DWG8_9ZZZZ</name>
<sequence>MDTFDHQHIWHPYAKIPNEVPTYLVESADGVYLNLQGGKRVVDGMSSWWSTIHGYNHSVLNKAVENQLGKMSHVMFGGLTHKPAIDLAKTLVEITPENLTKVFFTDSGSVSVEVALKMALQYWYNKDQMDKHKFVTIRGGYHGDTFGAMSVCDPDNGMHHLFSGVLPQHFFVKSPSMVPMDEALEDLESTLKQHADSVAAMILEPILQGAGGMRIYNPTYLVKAKALCDQYEVLLILDEIATGFGRTGELFALEYADIEPDILCLGKALTGGYITLAATLTTDDIANTVGTLMHGPTFMANPLACTVANASIELLLNSPWQDNIARIEKVFHAELAPLKQHDNVVDVRILGAIAIVEMRDDIEVEWAQKRLIELGIWLRPYGKLLYTMPPFIITDDALLTITNAIKTVVGES</sequence>
<keyword evidence="7" id="KW-0663">Pyridoxal phosphate</keyword>
<evidence type="ECO:0000256" key="7">
    <source>
        <dbReference type="ARBA" id="ARBA00022898"/>
    </source>
</evidence>
<dbReference type="Pfam" id="PF00202">
    <property type="entry name" value="Aminotran_3"/>
    <property type="match status" value="1"/>
</dbReference>
<dbReference type="GO" id="GO:0004015">
    <property type="term" value="F:adenosylmethionine-8-amino-7-oxononanoate transaminase activity"/>
    <property type="evidence" value="ECO:0007669"/>
    <property type="project" value="UniProtKB-EC"/>
</dbReference>
<evidence type="ECO:0000256" key="4">
    <source>
        <dbReference type="ARBA" id="ARBA00022679"/>
    </source>
</evidence>
<keyword evidence="6" id="KW-0093">Biotin biosynthesis</keyword>
<dbReference type="InterPro" id="IPR015422">
    <property type="entry name" value="PyrdxlP-dep_Trfase_small"/>
</dbReference>
<dbReference type="InterPro" id="IPR015424">
    <property type="entry name" value="PyrdxlP-dep_Trfase"/>
</dbReference>
<accession>A0A1W1DWG8</accession>
<dbReference type="NCBIfam" id="NF004624">
    <property type="entry name" value="PRK05964.1"/>
    <property type="match status" value="1"/>
</dbReference>
<comment type="pathway">
    <text evidence="2">Cofactor biosynthesis; biotin biosynthesis.</text>
</comment>
<dbReference type="GO" id="GO:0030170">
    <property type="term" value="F:pyridoxal phosphate binding"/>
    <property type="evidence" value="ECO:0007669"/>
    <property type="project" value="InterPro"/>
</dbReference>
<dbReference type="InterPro" id="IPR005815">
    <property type="entry name" value="BioA"/>
</dbReference>
<keyword evidence="3 10" id="KW-0032">Aminotransferase</keyword>
<dbReference type="PROSITE" id="PS00600">
    <property type="entry name" value="AA_TRANSFER_CLASS_3"/>
    <property type="match status" value="1"/>
</dbReference>